<evidence type="ECO:0000313" key="7">
    <source>
        <dbReference type="Proteomes" id="UP000625804"/>
    </source>
</evidence>
<feature type="transmembrane region" description="Helical" evidence="5">
    <location>
        <begin position="35"/>
        <end position="55"/>
    </location>
</feature>
<gene>
    <name evidence="6" type="ORF">HR057_08910</name>
</gene>
<dbReference type="PANTHER" id="PTHR10361">
    <property type="entry name" value="SODIUM-BILE ACID COTRANSPORTER"/>
    <property type="match status" value="1"/>
</dbReference>
<feature type="transmembrane region" description="Helical" evidence="5">
    <location>
        <begin position="284"/>
        <end position="304"/>
    </location>
</feature>
<keyword evidence="3 5" id="KW-1133">Transmembrane helix</keyword>
<reference evidence="6" key="1">
    <citation type="submission" date="2020-06" db="EMBL/GenBank/DDBJ databases">
        <title>A novel thermopfilic bacterium from Erzurum, Turkey.</title>
        <authorList>
            <person name="Adiguzel A."/>
            <person name="Ay H."/>
            <person name="Baltaci M.O."/>
        </authorList>
    </citation>
    <scope>NUCLEOTIDE SEQUENCE</scope>
    <source>
        <strain evidence="6">P2</strain>
    </source>
</reference>
<comment type="caution">
    <text evidence="6">The sequence shown here is derived from an EMBL/GenBank/DDBJ whole genome shotgun (WGS) entry which is preliminary data.</text>
</comment>
<protein>
    <submittedName>
        <fullName evidence="6">Bile acid:sodium symporter family protein</fullName>
    </submittedName>
</protein>
<evidence type="ECO:0000256" key="4">
    <source>
        <dbReference type="ARBA" id="ARBA00023136"/>
    </source>
</evidence>
<keyword evidence="4 5" id="KW-0472">Membrane</keyword>
<dbReference type="Gene3D" id="1.20.1530.20">
    <property type="match status" value="1"/>
</dbReference>
<feature type="transmembrane region" description="Helical" evidence="5">
    <location>
        <begin position="67"/>
        <end position="90"/>
    </location>
</feature>
<proteinExistence type="predicted"/>
<keyword evidence="2 5" id="KW-0812">Transmembrane</keyword>
<dbReference type="InterPro" id="IPR002657">
    <property type="entry name" value="BilAc:Na_symport/Acr3"/>
</dbReference>
<feature type="transmembrane region" description="Helical" evidence="5">
    <location>
        <begin position="224"/>
        <end position="245"/>
    </location>
</feature>
<keyword evidence="7" id="KW-1185">Reference proteome</keyword>
<comment type="subcellular location">
    <subcellularLocation>
        <location evidence="1">Membrane</location>
        <topology evidence="1">Multi-pass membrane protein</topology>
    </subcellularLocation>
</comment>
<feature type="transmembrane region" description="Helical" evidence="5">
    <location>
        <begin position="195"/>
        <end position="212"/>
    </location>
</feature>
<dbReference type="GO" id="GO:0016020">
    <property type="term" value="C:membrane"/>
    <property type="evidence" value="ECO:0007669"/>
    <property type="project" value="UniProtKB-SubCell"/>
</dbReference>
<dbReference type="RefSeq" id="WP_173731077.1">
    <property type="nucleotide sequence ID" value="NZ_JABTTE010000010.1"/>
</dbReference>
<evidence type="ECO:0000313" key="6">
    <source>
        <dbReference type="EMBL" id="NSL51869.1"/>
    </source>
</evidence>
<feature type="transmembrane region" description="Helical" evidence="5">
    <location>
        <begin position="125"/>
        <end position="147"/>
    </location>
</feature>
<dbReference type="Proteomes" id="UP000625804">
    <property type="component" value="Unassembled WGS sequence"/>
</dbReference>
<sequence>MNAVINFISQKLPILILLVAIYTYFSPYYWDAPSIIPSIFLGIVIFFTGVSMNINSIKDIRNKKREIIIATVLKYTVTVIISIILALMFFSSNPEMAAGLILAGTVPNGTAATVYSLLAGGNASLVVLGSLIDVVVSPIVTPLSMLVLSNDQVSISFFSLLKSFILIVVIPISLGLTTQKMFPELTIYSKSATKLGSALALLLIVHTIVGSGKEAIASEISSLPLLAVVSFLQVFLSMILGYYLAKKLKVRESDARAILFHVGLCNTALAAILAYQFIGEVAVIAPILGMVFNLSLGAFISNYFSKKEIMEEFQNVASSK</sequence>
<dbReference type="Pfam" id="PF01758">
    <property type="entry name" value="SBF"/>
    <property type="match status" value="1"/>
</dbReference>
<name>A0A8J8GE62_9BACI</name>
<feature type="transmembrane region" description="Helical" evidence="5">
    <location>
        <begin position="257"/>
        <end position="278"/>
    </location>
</feature>
<dbReference type="InterPro" id="IPR004710">
    <property type="entry name" value="Bilac:Na_transpt"/>
</dbReference>
<evidence type="ECO:0000256" key="3">
    <source>
        <dbReference type="ARBA" id="ARBA00022989"/>
    </source>
</evidence>
<evidence type="ECO:0000256" key="5">
    <source>
        <dbReference type="SAM" id="Phobius"/>
    </source>
</evidence>
<feature type="transmembrane region" description="Helical" evidence="5">
    <location>
        <begin position="96"/>
        <end position="118"/>
    </location>
</feature>
<dbReference type="PANTHER" id="PTHR10361:SF28">
    <property type="entry name" value="P3 PROTEIN-RELATED"/>
    <property type="match status" value="1"/>
</dbReference>
<evidence type="ECO:0000256" key="1">
    <source>
        <dbReference type="ARBA" id="ARBA00004141"/>
    </source>
</evidence>
<dbReference type="AlphaFoldDB" id="A0A8J8GE62"/>
<evidence type="ECO:0000256" key="2">
    <source>
        <dbReference type="ARBA" id="ARBA00022692"/>
    </source>
</evidence>
<feature type="transmembrane region" description="Helical" evidence="5">
    <location>
        <begin position="153"/>
        <end position="174"/>
    </location>
</feature>
<feature type="transmembrane region" description="Helical" evidence="5">
    <location>
        <begin position="12"/>
        <end position="29"/>
    </location>
</feature>
<dbReference type="EMBL" id="JABTTE010000010">
    <property type="protein sequence ID" value="NSL51869.1"/>
    <property type="molecule type" value="Genomic_DNA"/>
</dbReference>
<accession>A0A8J8GE62</accession>
<dbReference type="InterPro" id="IPR038770">
    <property type="entry name" value="Na+/solute_symporter_sf"/>
</dbReference>
<organism evidence="6 7">
    <name type="scientific">Calidifontibacillus erzurumensis</name>
    <dbReference type="NCBI Taxonomy" id="2741433"/>
    <lineage>
        <taxon>Bacteria</taxon>
        <taxon>Bacillati</taxon>
        <taxon>Bacillota</taxon>
        <taxon>Bacilli</taxon>
        <taxon>Bacillales</taxon>
        <taxon>Bacillaceae</taxon>
        <taxon>Calidifontibacillus/Schinkia group</taxon>
        <taxon>Calidifontibacillus</taxon>
    </lineage>
</organism>